<dbReference type="EMBL" id="BK015533">
    <property type="protein sequence ID" value="DAE11509.1"/>
    <property type="molecule type" value="Genomic_DNA"/>
</dbReference>
<accession>A0A8S5PYM1</accession>
<proteinExistence type="predicted"/>
<reference evidence="1" key="1">
    <citation type="journal article" date="2021" name="Proc. Natl. Acad. Sci. U.S.A.">
        <title>A Catalog of Tens of Thousands of Viruses from Human Metagenomes Reveals Hidden Associations with Chronic Diseases.</title>
        <authorList>
            <person name="Tisza M.J."/>
            <person name="Buck C.B."/>
        </authorList>
    </citation>
    <scope>NUCLEOTIDE SEQUENCE</scope>
    <source>
        <strain evidence="1">Ctgsk7</strain>
    </source>
</reference>
<organism evidence="1">
    <name type="scientific">Myoviridae sp. ctgsk7</name>
    <dbReference type="NCBI Taxonomy" id="2825151"/>
    <lineage>
        <taxon>Viruses</taxon>
        <taxon>Duplodnaviria</taxon>
        <taxon>Heunggongvirae</taxon>
        <taxon>Uroviricota</taxon>
        <taxon>Caudoviricetes</taxon>
    </lineage>
</organism>
<name>A0A8S5PYM1_9CAUD</name>
<protein>
    <submittedName>
        <fullName evidence="1">Uncharacterized protein</fullName>
    </submittedName>
</protein>
<evidence type="ECO:0000313" key="1">
    <source>
        <dbReference type="EMBL" id="DAE11509.1"/>
    </source>
</evidence>
<sequence length="388" mass="45480">MATFNESNTQKELYLRLYALYDKILGSFDGNIGEGLDAFEFTTLFNDVKEFNDLLERFRPNQLKFNPLKAKVIKEKISLWYEDGPAFMTALLRIKYKPIYKKSKRILYEIAKQFVVYPNKMTDLSYQIPKDLDKIFDGLTSDDPADGYLITGKPYLDKFSKGNVSMPLLKKLWARYVMPEIFDSYIPEISYENHLNEGKRRGFYNPFDETDEDGKPVEQDNRELDPEIKKYFDEREEVKNSIQKIEPWDRNKRINKVKYQNGRMIATDYLFPRDIIEKDPVQILSKSDMSSRKVRDMAFEIVPNLEWGIPVGYCGLYRRSDEVSLKPNVDYQYDKTNQMIIIKAIEKIPKGTELILKVKNDDYGNLYKKDVVKLDNGSLGDFKSITAE</sequence>